<accession>A0ABZ0TT74</accession>
<gene>
    <name evidence="1" type="ORF">SNE25_12305</name>
</gene>
<dbReference type="Proteomes" id="UP001324380">
    <property type="component" value="Chromosome"/>
</dbReference>
<evidence type="ECO:0000313" key="2">
    <source>
        <dbReference type="Proteomes" id="UP001324380"/>
    </source>
</evidence>
<organism evidence="1 2">
    <name type="scientific">Mucilaginibacter sabulilitoris</name>
    <dbReference type="NCBI Taxonomy" id="1173583"/>
    <lineage>
        <taxon>Bacteria</taxon>
        <taxon>Pseudomonadati</taxon>
        <taxon>Bacteroidota</taxon>
        <taxon>Sphingobacteriia</taxon>
        <taxon>Sphingobacteriales</taxon>
        <taxon>Sphingobacteriaceae</taxon>
        <taxon>Mucilaginibacter</taxon>
    </lineage>
</organism>
<evidence type="ECO:0000313" key="1">
    <source>
        <dbReference type="EMBL" id="WPU96300.1"/>
    </source>
</evidence>
<dbReference type="RefSeq" id="WP_321565399.1">
    <property type="nucleotide sequence ID" value="NZ_CP139558.1"/>
</dbReference>
<protein>
    <submittedName>
        <fullName evidence="1">Uncharacterized protein</fullName>
    </submittedName>
</protein>
<keyword evidence="2" id="KW-1185">Reference proteome</keyword>
<name>A0ABZ0TT74_9SPHI</name>
<dbReference type="EMBL" id="CP139558">
    <property type="protein sequence ID" value="WPU96300.1"/>
    <property type="molecule type" value="Genomic_DNA"/>
</dbReference>
<sequence>MTTITIDIPDNKAKDLSAYATKIGGRVVDKKSAKTARPANTEEDEVTHESYFGENLKRVINAFKK</sequence>
<reference evidence="1 2" key="1">
    <citation type="submission" date="2023-11" db="EMBL/GenBank/DDBJ databases">
        <title>Analysis of the Genomes of Mucilaginibacter gossypii cycad 4 and M. sabulilitoris SNA2: microbes with the potential for plant growth promotion.</title>
        <authorList>
            <person name="Hirsch A.M."/>
            <person name="Humm E."/>
            <person name="Rubbi M."/>
            <person name="Del Vecchio G."/>
            <person name="Ha S.M."/>
            <person name="Pellegrini M."/>
            <person name="Gunsalus R.P."/>
        </authorList>
    </citation>
    <scope>NUCLEOTIDE SEQUENCE [LARGE SCALE GENOMIC DNA]</scope>
    <source>
        <strain evidence="1 2">SNA2</strain>
    </source>
</reference>
<proteinExistence type="predicted"/>